<keyword evidence="2" id="KW-1185">Reference proteome</keyword>
<evidence type="ECO:0000313" key="2">
    <source>
        <dbReference type="Proteomes" id="UP000199403"/>
    </source>
</evidence>
<organism evidence="1 2">
    <name type="scientific">Cyclobacterium xiamenense</name>
    <dbReference type="NCBI Taxonomy" id="1297121"/>
    <lineage>
        <taxon>Bacteria</taxon>
        <taxon>Pseudomonadati</taxon>
        <taxon>Bacteroidota</taxon>
        <taxon>Cytophagia</taxon>
        <taxon>Cytophagales</taxon>
        <taxon>Cyclobacteriaceae</taxon>
        <taxon>Cyclobacterium</taxon>
    </lineage>
</organism>
<proteinExistence type="predicted"/>
<dbReference type="RefSeq" id="WP_092177433.1">
    <property type="nucleotide sequence ID" value="NZ_FNZH01000007.1"/>
</dbReference>
<sequence length="207" mass="22943">MNHPLLFFVLLLLALGSCGPAEKGKERKTEAAATLDEKPLRAPYAGMKWEKISGAGMEFWAQQSPDLRVEISETLPGAFVERVENGQPVALQRVLQVFSLPNEKIEDLLDILAADEGWSKAEGCAFEAIASNRAGVDRYELRPTGKARQAYEERASVEPITQTCAGWGMGNSGIRYFEIHRSNPDRALFVEIGQEAPLFDENSIYLK</sequence>
<dbReference type="Proteomes" id="UP000199403">
    <property type="component" value="Unassembled WGS sequence"/>
</dbReference>
<accession>A0A1H7ASG9</accession>
<gene>
    <name evidence="1" type="ORF">SAMN05192553_10742</name>
</gene>
<dbReference type="AlphaFoldDB" id="A0A1H7ASG9"/>
<dbReference type="OrthoDB" id="199694at2"/>
<dbReference type="STRING" id="1416801.SAMN05192553_10742"/>
<protein>
    <submittedName>
        <fullName evidence="1">Uncharacterized protein</fullName>
    </submittedName>
</protein>
<evidence type="ECO:0000313" key="1">
    <source>
        <dbReference type="EMBL" id="SEJ64820.1"/>
    </source>
</evidence>
<reference evidence="2" key="1">
    <citation type="submission" date="2016-10" db="EMBL/GenBank/DDBJ databases">
        <authorList>
            <person name="Varghese N."/>
            <person name="Submissions S."/>
        </authorList>
    </citation>
    <scope>NUCLEOTIDE SEQUENCE [LARGE SCALE GENOMIC DNA]</scope>
    <source>
        <strain evidence="2">IBRC-M 10761</strain>
    </source>
</reference>
<dbReference type="EMBL" id="FNZH01000007">
    <property type="protein sequence ID" value="SEJ64820.1"/>
    <property type="molecule type" value="Genomic_DNA"/>
</dbReference>
<name>A0A1H7ASG9_9BACT</name>